<proteinExistence type="predicted"/>
<feature type="compositionally biased region" description="Polar residues" evidence="1">
    <location>
        <begin position="89"/>
        <end position="111"/>
    </location>
</feature>
<evidence type="ECO:0000313" key="2">
    <source>
        <dbReference type="EMBL" id="KAK7376859.1"/>
    </source>
</evidence>
<comment type="caution">
    <text evidence="2">The sequence shown here is derived from an EMBL/GenBank/DDBJ whole genome shotgun (WGS) entry which is preliminary data.</text>
</comment>
<protein>
    <submittedName>
        <fullName evidence="2">Uncharacterized protein</fullName>
    </submittedName>
</protein>
<accession>A0AAN9NP49</accession>
<dbReference type="EMBL" id="JAYMYR010000002">
    <property type="protein sequence ID" value="KAK7376859.1"/>
    <property type="molecule type" value="Genomic_DNA"/>
</dbReference>
<reference evidence="2 3" key="1">
    <citation type="submission" date="2024-01" db="EMBL/GenBank/DDBJ databases">
        <title>The genomes of 5 underutilized Papilionoideae crops provide insights into root nodulation and disease resistanc.</title>
        <authorList>
            <person name="Jiang F."/>
        </authorList>
    </citation>
    <scope>NUCLEOTIDE SEQUENCE [LARGE SCALE GENOMIC DNA]</scope>
    <source>
        <strain evidence="2">JINMINGXINNONG_FW02</strain>
        <tissue evidence="2">Leaves</tissue>
    </source>
</reference>
<name>A0AAN9NP49_PHACN</name>
<feature type="region of interest" description="Disordered" evidence="1">
    <location>
        <begin position="87"/>
        <end position="111"/>
    </location>
</feature>
<dbReference type="AlphaFoldDB" id="A0AAN9NP49"/>
<evidence type="ECO:0000313" key="3">
    <source>
        <dbReference type="Proteomes" id="UP001374584"/>
    </source>
</evidence>
<sequence length="111" mass="12369">MAASCRSHVILGNASFIPSYTSLMNGPNEAACFSSPLKHLDLAEMQYSFTSDTSITNVNRNVGFPLQYIRLVFWSFFNAESSRDEVTKHSNSLDSDTKTQGEQNAQDRNPL</sequence>
<evidence type="ECO:0000256" key="1">
    <source>
        <dbReference type="SAM" id="MobiDB-lite"/>
    </source>
</evidence>
<dbReference type="Proteomes" id="UP001374584">
    <property type="component" value="Unassembled WGS sequence"/>
</dbReference>
<gene>
    <name evidence="2" type="ORF">VNO80_02276</name>
</gene>
<organism evidence="2 3">
    <name type="scientific">Phaseolus coccineus</name>
    <name type="common">Scarlet runner bean</name>
    <name type="synonym">Phaseolus multiflorus</name>
    <dbReference type="NCBI Taxonomy" id="3886"/>
    <lineage>
        <taxon>Eukaryota</taxon>
        <taxon>Viridiplantae</taxon>
        <taxon>Streptophyta</taxon>
        <taxon>Embryophyta</taxon>
        <taxon>Tracheophyta</taxon>
        <taxon>Spermatophyta</taxon>
        <taxon>Magnoliopsida</taxon>
        <taxon>eudicotyledons</taxon>
        <taxon>Gunneridae</taxon>
        <taxon>Pentapetalae</taxon>
        <taxon>rosids</taxon>
        <taxon>fabids</taxon>
        <taxon>Fabales</taxon>
        <taxon>Fabaceae</taxon>
        <taxon>Papilionoideae</taxon>
        <taxon>50 kb inversion clade</taxon>
        <taxon>NPAAA clade</taxon>
        <taxon>indigoferoid/millettioid clade</taxon>
        <taxon>Phaseoleae</taxon>
        <taxon>Phaseolus</taxon>
    </lineage>
</organism>
<keyword evidence="3" id="KW-1185">Reference proteome</keyword>